<dbReference type="EMBL" id="CABITT030000008">
    <property type="protein sequence ID" value="VVB12785.1"/>
    <property type="molecule type" value="Genomic_DNA"/>
</dbReference>
<gene>
    <name evidence="1" type="ORF">ANE_LOCUS23229</name>
</gene>
<comment type="caution">
    <text evidence="1">The sequence shown here is derived from an EMBL/GenBank/DDBJ whole genome shotgun (WGS) entry which is preliminary data.</text>
</comment>
<name>A0A565CGM6_9BRAS</name>
<proteinExistence type="predicted"/>
<evidence type="ECO:0000313" key="2">
    <source>
        <dbReference type="Proteomes" id="UP000489600"/>
    </source>
</evidence>
<evidence type="ECO:0000313" key="1">
    <source>
        <dbReference type="EMBL" id="VVB12785.1"/>
    </source>
</evidence>
<dbReference type="Proteomes" id="UP000489600">
    <property type="component" value="Unassembled WGS sequence"/>
</dbReference>
<accession>A0A565CGM6</accession>
<keyword evidence="2" id="KW-1185">Reference proteome</keyword>
<dbReference type="AlphaFoldDB" id="A0A565CGM6"/>
<organism evidence="1 2">
    <name type="scientific">Arabis nemorensis</name>
    <dbReference type="NCBI Taxonomy" id="586526"/>
    <lineage>
        <taxon>Eukaryota</taxon>
        <taxon>Viridiplantae</taxon>
        <taxon>Streptophyta</taxon>
        <taxon>Embryophyta</taxon>
        <taxon>Tracheophyta</taxon>
        <taxon>Spermatophyta</taxon>
        <taxon>Magnoliopsida</taxon>
        <taxon>eudicotyledons</taxon>
        <taxon>Gunneridae</taxon>
        <taxon>Pentapetalae</taxon>
        <taxon>rosids</taxon>
        <taxon>malvids</taxon>
        <taxon>Brassicales</taxon>
        <taxon>Brassicaceae</taxon>
        <taxon>Arabideae</taxon>
        <taxon>Arabis</taxon>
    </lineage>
</organism>
<reference evidence="1" key="1">
    <citation type="submission" date="2019-07" db="EMBL/GenBank/DDBJ databases">
        <authorList>
            <person name="Dittberner H."/>
        </authorList>
    </citation>
    <scope>NUCLEOTIDE SEQUENCE [LARGE SCALE GENOMIC DNA]</scope>
</reference>
<protein>
    <submittedName>
        <fullName evidence="1">Uncharacterized protein</fullName>
    </submittedName>
</protein>
<sequence>MGDRQVGVSLPSSLKPMKVWFFHSLFDLHCLTCRGSPRVPTDFPALYLLRGFLSACLLGKFSLGGELICRVR</sequence>